<name>S3KI72_TREMA</name>
<dbReference type="eggNOG" id="COG1073">
    <property type="taxonomic scope" value="Bacteria"/>
</dbReference>
<evidence type="ECO:0008006" key="3">
    <source>
        <dbReference type="Google" id="ProtNLM"/>
    </source>
</evidence>
<accession>S3KI72</accession>
<proteinExistence type="predicted"/>
<reference evidence="1 2" key="1">
    <citation type="submission" date="2013-04" db="EMBL/GenBank/DDBJ databases">
        <title>The Genome Sequence of Treponema maltophilum ATCC 51939.</title>
        <authorList>
            <consortium name="The Broad Institute Genomics Platform"/>
            <person name="Earl A."/>
            <person name="Ward D."/>
            <person name="Feldgarden M."/>
            <person name="Gevers D."/>
            <person name="Leonetti C."/>
            <person name="Blanton J.M."/>
            <person name="Dewhirst F.E."/>
            <person name="Izard J."/>
            <person name="Walker B."/>
            <person name="Young S."/>
            <person name="Zeng Q."/>
            <person name="Gargeya S."/>
            <person name="Fitzgerald M."/>
            <person name="Haas B."/>
            <person name="Abouelleil A."/>
            <person name="Allen A.W."/>
            <person name="Alvarado L."/>
            <person name="Arachchi H.M."/>
            <person name="Berlin A.M."/>
            <person name="Chapman S.B."/>
            <person name="Gainer-Dewar J."/>
            <person name="Goldberg J."/>
            <person name="Griggs A."/>
            <person name="Gujja S."/>
            <person name="Hansen M."/>
            <person name="Howarth C."/>
            <person name="Imamovic A."/>
            <person name="Ireland A."/>
            <person name="Larimer J."/>
            <person name="McCowan C."/>
            <person name="Murphy C."/>
            <person name="Pearson M."/>
            <person name="Poon T.W."/>
            <person name="Priest M."/>
            <person name="Roberts A."/>
            <person name="Saif S."/>
            <person name="Shea T."/>
            <person name="Sisk P."/>
            <person name="Sykes S."/>
            <person name="Wortman J."/>
            <person name="Nusbaum C."/>
            <person name="Birren B."/>
        </authorList>
    </citation>
    <scope>NUCLEOTIDE SEQUENCE [LARGE SCALE GENOMIC DNA]</scope>
    <source>
        <strain evidence="1 2">ATCC 51939</strain>
    </source>
</reference>
<sequence length="145" mass="16782">MIIANSIGAFFTMHVLSDMPIERAHFISPVVNMENLIINMMKKANVSENELRDKGEIDTPFGEKLSWKYLRYVREHPVRWAAPTHILYGAKDNLTSFKIISEFAHQIGATLTVMKNGEHRFHTEEQMRFLDNWLQSFTGSKLSVK</sequence>
<dbReference type="Gene3D" id="3.40.50.1820">
    <property type="entry name" value="alpha/beta hydrolase"/>
    <property type="match status" value="1"/>
</dbReference>
<dbReference type="STRING" id="1125699.HMPREF9194_02297"/>
<keyword evidence="2" id="KW-1185">Reference proteome</keyword>
<dbReference type="HOGENOM" id="CLU_105772_1_0_12"/>
<organism evidence="1 2">
    <name type="scientific">Treponema maltophilum ATCC 51939</name>
    <dbReference type="NCBI Taxonomy" id="1125699"/>
    <lineage>
        <taxon>Bacteria</taxon>
        <taxon>Pseudomonadati</taxon>
        <taxon>Spirochaetota</taxon>
        <taxon>Spirochaetia</taxon>
        <taxon>Spirochaetales</taxon>
        <taxon>Treponemataceae</taxon>
        <taxon>Treponema</taxon>
    </lineage>
</organism>
<evidence type="ECO:0000313" key="1">
    <source>
        <dbReference type="EMBL" id="EPF31942.1"/>
    </source>
</evidence>
<gene>
    <name evidence="1" type="ORF">HMPREF9194_02297</name>
</gene>
<dbReference type="PATRIC" id="fig|1125699.3.peg.2313"/>
<dbReference type="InterPro" id="IPR029058">
    <property type="entry name" value="AB_hydrolase_fold"/>
</dbReference>
<evidence type="ECO:0000313" key="2">
    <source>
        <dbReference type="Proteomes" id="UP000014541"/>
    </source>
</evidence>
<dbReference type="SUPFAM" id="SSF53474">
    <property type="entry name" value="alpha/beta-Hydrolases"/>
    <property type="match status" value="1"/>
</dbReference>
<dbReference type="AlphaFoldDB" id="S3KI72"/>
<comment type="caution">
    <text evidence="1">The sequence shown here is derived from an EMBL/GenBank/DDBJ whole genome shotgun (WGS) entry which is preliminary data.</text>
</comment>
<dbReference type="RefSeq" id="WP_016526549.1">
    <property type="nucleotide sequence ID" value="NZ_KE332518.1"/>
</dbReference>
<dbReference type="EMBL" id="ATFF01000006">
    <property type="protein sequence ID" value="EPF31942.1"/>
    <property type="molecule type" value="Genomic_DNA"/>
</dbReference>
<protein>
    <recommendedName>
        <fullName evidence="3">Peptidase S9 prolyl oligopeptidase catalytic domain-containing protein</fullName>
    </recommendedName>
</protein>
<dbReference type="Proteomes" id="UP000014541">
    <property type="component" value="Unassembled WGS sequence"/>
</dbReference>